<evidence type="ECO:0000313" key="2">
    <source>
        <dbReference type="EMBL" id="WDR03785.1"/>
    </source>
</evidence>
<evidence type="ECO:0000313" key="3">
    <source>
        <dbReference type="Proteomes" id="UP001220530"/>
    </source>
</evidence>
<feature type="region of interest" description="Disordered" evidence="1">
    <location>
        <begin position="1"/>
        <end position="36"/>
    </location>
</feature>
<reference evidence="2 3" key="1">
    <citation type="submission" date="2023-02" db="EMBL/GenBank/DDBJ databases">
        <title>Devosia algicola sp. nov., isolated from the phycosphere of marine algae.</title>
        <authorList>
            <person name="Kim J.M."/>
            <person name="Lee J.K."/>
            <person name="Choi B.J."/>
            <person name="Bayburt H."/>
            <person name="Jeon C.O."/>
        </authorList>
    </citation>
    <scope>NUCLEOTIDE SEQUENCE [LARGE SCALE GENOMIC DNA]</scope>
    <source>
        <strain evidence="2 3">G20-9</strain>
    </source>
</reference>
<protein>
    <submittedName>
        <fullName evidence="2">Uncharacterized protein</fullName>
    </submittedName>
</protein>
<keyword evidence="3" id="KW-1185">Reference proteome</keyword>
<organism evidence="2 3">
    <name type="scientific">Devosia algicola</name>
    <dbReference type="NCBI Taxonomy" id="3026418"/>
    <lineage>
        <taxon>Bacteria</taxon>
        <taxon>Pseudomonadati</taxon>
        <taxon>Pseudomonadota</taxon>
        <taxon>Alphaproteobacteria</taxon>
        <taxon>Hyphomicrobiales</taxon>
        <taxon>Devosiaceae</taxon>
        <taxon>Devosia</taxon>
    </lineage>
</organism>
<dbReference type="EMBL" id="CP118246">
    <property type="protein sequence ID" value="WDR03785.1"/>
    <property type="molecule type" value="Genomic_DNA"/>
</dbReference>
<evidence type="ECO:0000256" key="1">
    <source>
        <dbReference type="SAM" id="MobiDB-lite"/>
    </source>
</evidence>
<sequence>MPDNEVSDPMKRGSAAVEVSHPAPGGSRQGPIDREHLAKQCLGDANLEP</sequence>
<proteinExistence type="predicted"/>
<dbReference type="Proteomes" id="UP001220530">
    <property type="component" value="Chromosome"/>
</dbReference>
<accession>A0ABY7YR32</accession>
<dbReference type="RefSeq" id="WP_282220173.1">
    <property type="nucleotide sequence ID" value="NZ_CP118246.1"/>
</dbReference>
<name>A0ABY7YR32_9HYPH</name>
<gene>
    <name evidence="2" type="ORF">PSQ19_07000</name>
</gene>